<keyword evidence="4" id="KW-0804">Transcription</keyword>
<dbReference type="PANTHER" id="PTHR30055:SF228">
    <property type="entry name" value="TRANSCRIPTIONAL REGULATOR-RELATED"/>
    <property type="match status" value="1"/>
</dbReference>
<evidence type="ECO:0000256" key="4">
    <source>
        <dbReference type="ARBA" id="ARBA00023163"/>
    </source>
</evidence>
<proteinExistence type="predicted"/>
<dbReference type="Pfam" id="PF13977">
    <property type="entry name" value="TetR_C_6"/>
    <property type="match status" value="1"/>
</dbReference>
<evidence type="ECO:0000256" key="2">
    <source>
        <dbReference type="ARBA" id="ARBA00023015"/>
    </source>
</evidence>
<organism evidence="8 9">
    <name type="scientific">Mesorhizobium caraganae</name>
    <dbReference type="NCBI Taxonomy" id="483206"/>
    <lineage>
        <taxon>Bacteria</taxon>
        <taxon>Pseudomonadati</taxon>
        <taxon>Pseudomonadota</taxon>
        <taxon>Alphaproteobacteria</taxon>
        <taxon>Hyphomicrobiales</taxon>
        <taxon>Phyllobacteriaceae</taxon>
        <taxon>Mesorhizobium</taxon>
    </lineage>
</organism>
<keyword evidence="2" id="KW-0805">Transcription regulation</keyword>
<keyword evidence="1" id="KW-0678">Repressor</keyword>
<feature type="region of interest" description="Disordered" evidence="6">
    <location>
        <begin position="1"/>
        <end position="24"/>
    </location>
</feature>
<name>A0ABV1YTD7_9HYPH</name>
<dbReference type="SUPFAM" id="SSF48498">
    <property type="entry name" value="Tetracyclin repressor-like, C-terminal domain"/>
    <property type="match status" value="1"/>
</dbReference>
<reference evidence="8 9" key="1">
    <citation type="journal article" date="2024" name="Proc. Natl. Acad. Sci. U.S.A.">
        <title>The evolutionary genomics of adaptation to stress in wild rhizobium bacteria.</title>
        <authorList>
            <person name="Kehlet-Delgado H."/>
            <person name="Montoya A.P."/>
            <person name="Jensen K.T."/>
            <person name="Wendlandt C.E."/>
            <person name="Dexheimer C."/>
            <person name="Roberts M."/>
            <person name="Torres Martinez L."/>
            <person name="Friesen M.L."/>
            <person name="Griffitts J.S."/>
            <person name="Porter S.S."/>
        </authorList>
    </citation>
    <scope>NUCLEOTIDE SEQUENCE [LARGE SCALE GENOMIC DNA]</scope>
    <source>
        <strain evidence="8 9">M0641</strain>
    </source>
</reference>
<dbReference type="PROSITE" id="PS50977">
    <property type="entry name" value="HTH_TETR_2"/>
    <property type="match status" value="1"/>
</dbReference>
<feature type="domain" description="HTH tetR-type" evidence="7">
    <location>
        <begin position="22"/>
        <end position="82"/>
    </location>
</feature>
<dbReference type="SUPFAM" id="SSF46689">
    <property type="entry name" value="Homeodomain-like"/>
    <property type="match status" value="1"/>
</dbReference>
<keyword evidence="3 5" id="KW-0238">DNA-binding</keyword>
<dbReference type="InterPro" id="IPR039538">
    <property type="entry name" value="BetI_C"/>
</dbReference>
<evidence type="ECO:0000313" key="9">
    <source>
        <dbReference type="Proteomes" id="UP001433071"/>
    </source>
</evidence>
<dbReference type="InterPro" id="IPR023772">
    <property type="entry name" value="DNA-bd_HTH_TetR-type_CS"/>
</dbReference>
<dbReference type="PROSITE" id="PS01081">
    <property type="entry name" value="HTH_TETR_1"/>
    <property type="match status" value="1"/>
</dbReference>
<dbReference type="InterPro" id="IPR001647">
    <property type="entry name" value="HTH_TetR"/>
</dbReference>
<dbReference type="PRINTS" id="PR00455">
    <property type="entry name" value="HTHTETR"/>
</dbReference>
<comment type="caution">
    <text evidence="8">The sequence shown here is derived from an EMBL/GenBank/DDBJ whole genome shotgun (WGS) entry which is preliminary data.</text>
</comment>
<dbReference type="PANTHER" id="PTHR30055">
    <property type="entry name" value="HTH-TYPE TRANSCRIPTIONAL REGULATOR RUTR"/>
    <property type="match status" value="1"/>
</dbReference>
<evidence type="ECO:0000256" key="5">
    <source>
        <dbReference type="PROSITE-ProRule" id="PRU00335"/>
    </source>
</evidence>
<keyword evidence="9" id="KW-1185">Reference proteome</keyword>
<dbReference type="Pfam" id="PF00440">
    <property type="entry name" value="TetR_N"/>
    <property type="match status" value="1"/>
</dbReference>
<dbReference type="Gene3D" id="1.10.357.10">
    <property type="entry name" value="Tetracycline Repressor, domain 2"/>
    <property type="match status" value="1"/>
</dbReference>
<accession>A0ABV1YTD7</accession>
<sequence length="222" mass="24224">MPDAAHPAPMNERRKFRREGEERRRQDLIDATLDSVAEHGLEGASLRAIALRAGVTAGLIRHYFPGKEELLQEAYAALMGRMTEQAKAALLVENAAPRQRLAAFVTANLNAPIIDARVFSLWATFIGRAGADPSLARAHREGYLGFRNEVEVVVAEVLAAEQRKPDESELRRHAIAINAIIDGLWIEGCLAAEMFSPGELAVIGVKAIEAELGLAPERGKDK</sequence>
<evidence type="ECO:0000256" key="3">
    <source>
        <dbReference type="ARBA" id="ARBA00023125"/>
    </source>
</evidence>
<evidence type="ECO:0000313" key="8">
    <source>
        <dbReference type="EMBL" id="MER9402909.1"/>
    </source>
</evidence>
<evidence type="ECO:0000259" key="7">
    <source>
        <dbReference type="PROSITE" id="PS50977"/>
    </source>
</evidence>
<dbReference type="Proteomes" id="UP001433071">
    <property type="component" value="Unassembled WGS sequence"/>
</dbReference>
<dbReference type="EMBL" id="JAMYQB010000001">
    <property type="protein sequence ID" value="MER9402909.1"/>
    <property type="molecule type" value="Genomic_DNA"/>
</dbReference>
<feature type="DNA-binding region" description="H-T-H motif" evidence="5">
    <location>
        <begin position="45"/>
        <end position="64"/>
    </location>
</feature>
<dbReference type="InterPro" id="IPR009057">
    <property type="entry name" value="Homeodomain-like_sf"/>
</dbReference>
<dbReference type="InterPro" id="IPR050109">
    <property type="entry name" value="HTH-type_TetR-like_transc_reg"/>
</dbReference>
<dbReference type="InterPro" id="IPR036271">
    <property type="entry name" value="Tet_transcr_reg_TetR-rel_C_sf"/>
</dbReference>
<evidence type="ECO:0000256" key="1">
    <source>
        <dbReference type="ARBA" id="ARBA00022491"/>
    </source>
</evidence>
<protein>
    <submittedName>
        <fullName evidence="8">TetR family transcriptional regulator C-terminal domain-containing protein</fullName>
    </submittedName>
</protein>
<gene>
    <name evidence="8" type="ORF">NKI36_02480</name>
</gene>
<evidence type="ECO:0000256" key="6">
    <source>
        <dbReference type="SAM" id="MobiDB-lite"/>
    </source>
</evidence>
<dbReference type="RefSeq" id="WP_352555902.1">
    <property type="nucleotide sequence ID" value="NZ_JAMYQB010000001.1"/>
</dbReference>